<dbReference type="EMBL" id="CP099418">
    <property type="protein sequence ID" value="USW48675.1"/>
    <property type="molecule type" value="Genomic_DNA"/>
</dbReference>
<feature type="compositionally biased region" description="Basic and acidic residues" evidence="1">
    <location>
        <begin position="501"/>
        <end position="515"/>
    </location>
</feature>
<feature type="compositionally biased region" description="Polar residues" evidence="1">
    <location>
        <begin position="355"/>
        <end position="376"/>
    </location>
</feature>
<feature type="compositionally biased region" description="Polar residues" evidence="1">
    <location>
        <begin position="317"/>
        <end position="331"/>
    </location>
</feature>
<sequence length="515" mass="55214">MSTAGSKSAQKIVVADDHKRTTSSTPLLATLTEVVKLLLRATQNREFTTDSHFALDALKQAVKITRPYILHLQQELESHNMVLTTSGDNHVKKQFDAATLLTGLVKLTRELARTRDNRPNGSVRLTLLGEVYRLLFVEMKGARKEVKRLEHLLEGKHTRKRHREHRDKEAGEGEEGSEVKPAEEASEHRSASSLAVGSGEAAPIPAGSSSGQAMSPLPEEVIRVYPDAIKVHSHGSQKSHETRASGPGHMLHLGVERSGSHNSSVRIQSPAAADYLHPATEPSPRIESEGSVRTGNHASSRRSQSTEAPTVCIKSDVGNSNSPTHSRNASKPQHEDQRKSSFVTSQAKGLHDLSQLATPTSKHSSIETTSRTSIHKSATERPTDASVAASQSSGKNTSRSGSAVAILGTGDKQDGGDIASESKSVQSASAIATLGTGSKTKEAKPEDRSQDPEAGLAATREDVMTSKQTVPADHVSFEDRLDGGWSFDALKSGSRASLGQRSDESKAKSQESKTK</sequence>
<dbReference type="AlphaFoldDB" id="A0A9Q9EF81"/>
<feature type="region of interest" description="Disordered" evidence="1">
    <location>
        <begin position="156"/>
        <end position="214"/>
    </location>
</feature>
<dbReference type="Proteomes" id="UP001056384">
    <property type="component" value="Chromosome 1"/>
</dbReference>
<name>A0A9Q9EF81_9PEZI</name>
<feature type="compositionally biased region" description="Basic and acidic residues" evidence="1">
    <location>
        <begin position="439"/>
        <end position="451"/>
    </location>
</feature>
<evidence type="ECO:0000313" key="3">
    <source>
        <dbReference type="Proteomes" id="UP001056384"/>
    </source>
</evidence>
<gene>
    <name evidence="2" type="ORF">Slin15195_G019940</name>
</gene>
<evidence type="ECO:0000313" key="2">
    <source>
        <dbReference type="EMBL" id="USW48675.1"/>
    </source>
</evidence>
<evidence type="ECO:0000256" key="1">
    <source>
        <dbReference type="SAM" id="MobiDB-lite"/>
    </source>
</evidence>
<feature type="compositionally biased region" description="Basic and acidic residues" evidence="1">
    <location>
        <begin position="166"/>
        <end position="190"/>
    </location>
</feature>
<accession>A0A9Q9EF81</accession>
<protein>
    <submittedName>
        <fullName evidence="2">Uncharacterized protein</fullName>
    </submittedName>
</protein>
<reference evidence="2" key="1">
    <citation type="submission" date="2022-06" db="EMBL/GenBank/DDBJ databases">
        <title>Complete genome sequences of two strains of the flax pathogen Septoria linicola.</title>
        <authorList>
            <person name="Lapalu N."/>
            <person name="Simon A."/>
            <person name="Demenou B."/>
            <person name="Paumier D."/>
            <person name="Guillot M.-P."/>
            <person name="Gout L."/>
            <person name="Valade R."/>
        </authorList>
    </citation>
    <scope>NUCLEOTIDE SEQUENCE</scope>
    <source>
        <strain evidence="2">SE15195</strain>
    </source>
</reference>
<feature type="compositionally biased region" description="Polar residues" evidence="1">
    <location>
        <begin position="421"/>
        <end position="438"/>
    </location>
</feature>
<feature type="compositionally biased region" description="Polar residues" evidence="1">
    <location>
        <begin position="388"/>
        <end position="401"/>
    </location>
</feature>
<proteinExistence type="predicted"/>
<organism evidence="2 3">
    <name type="scientific">Septoria linicola</name>
    <dbReference type="NCBI Taxonomy" id="215465"/>
    <lineage>
        <taxon>Eukaryota</taxon>
        <taxon>Fungi</taxon>
        <taxon>Dikarya</taxon>
        <taxon>Ascomycota</taxon>
        <taxon>Pezizomycotina</taxon>
        <taxon>Dothideomycetes</taxon>
        <taxon>Dothideomycetidae</taxon>
        <taxon>Mycosphaerellales</taxon>
        <taxon>Mycosphaerellaceae</taxon>
        <taxon>Septoria</taxon>
    </lineage>
</organism>
<feature type="compositionally biased region" description="Polar residues" evidence="1">
    <location>
        <begin position="291"/>
        <end position="308"/>
    </location>
</feature>
<keyword evidence="3" id="KW-1185">Reference proteome</keyword>
<feature type="region of interest" description="Disordered" evidence="1">
    <location>
        <begin position="232"/>
        <end position="515"/>
    </location>
</feature>